<protein>
    <submittedName>
        <fullName evidence="1">Uncharacterized protein</fullName>
    </submittedName>
</protein>
<evidence type="ECO:0000313" key="1">
    <source>
        <dbReference type="EMBL" id="MCM2391738.1"/>
    </source>
</evidence>
<comment type="caution">
    <text evidence="1">The sequence shown here is derived from an EMBL/GenBank/DDBJ whole genome shotgun (WGS) entry which is preliminary data.</text>
</comment>
<keyword evidence="2" id="KW-1185">Reference proteome</keyword>
<reference evidence="1" key="1">
    <citation type="submission" date="2022-06" db="EMBL/GenBank/DDBJ databases">
        <title>Genome public.</title>
        <authorList>
            <person name="Sun Q."/>
        </authorList>
    </citation>
    <scope>NUCLEOTIDE SEQUENCE</scope>
    <source>
        <strain evidence="1">CWNU-1</strain>
    </source>
</reference>
<organism evidence="1 2">
    <name type="scientific">Streptomyces albipurpureus</name>
    <dbReference type="NCBI Taxonomy" id="2897419"/>
    <lineage>
        <taxon>Bacteria</taxon>
        <taxon>Bacillati</taxon>
        <taxon>Actinomycetota</taxon>
        <taxon>Actinomycetes</taxon>
        <taxon>Kitasatosporales</taxon>
        <taxon>Streptomycetaceae</taxon>
        <taxon>Streptomyces</taxon>
    </lineage>
</organism>
<dbReference type="Proteomes" id="UP001431429">
    <property type="component" value="Unassembled WGS sequence"/>
</dbReference>
<name>A0ABT0UT12_9ACTN</name>
<sequence length="115" mass="12660">MTVRVRQRTVLEWMSATEAGKVYVTTTDIGATIGTEITFDHGFGPQRLIAYRPGTRHPSTAEESAGEHLRSALEQLQRDGLPPMPGHLSVALHVVIAADVHCQLWNPDEEVSTDE</sequence>
<accession>A0ABT0UT12</accession>
<dbReference type="EMBL" id="JAMQAW010000032">
    <property type="protein sequence ID" value="MCM2391738.1"/>
    <property type="molecule type" value="Genomic_DNA"/>
</dbReference>
<evidence type="ECO:0000313" key="2">
    <source>
        <dbReference type="Proteomes" id="UP001431429"/>
    </source>
</evidence>
<proteinExistence type="predicted"/>
<gene>
    <name evidence="1" type="ORF">NBG84_26215</name>
</gene>
<dbReference type="RefSeq" id="WP_250922064.1">
    <property type="nucleotide sequence ID" value="NZ_JAMQAW010000032.1"/>
</dbReference>